<reference evidence="2 3" key="1">
    <citation type="submission" date="2018-06" db="EMBL/GenBank/DDBJ databases">
        <authorList>
            <consortium name="Pathogen Informatics"/>
            <person name="Doyle S."/>
        </authorList>
    </citation>
    <scope>NUCLEOTIDE SEQUENCE [LARGE SCALE GENOMIC DNA]</scope>
    <source>
        <strain evidence="2 3">NCTC10283</strain>
    </source>
</reference>
<organism evidence="2 3">
    <name type="scientific">Alysiella crassa</name>
    <dbReference type="NCBI Taxonomy" id="153491"/>
    <lineage>
        <taxon>Bacteria</taxon>
        <taxon>Pseudomonadati</taxon>
        <taxon>Pseudomonadota</taxon>
        <taxon>Betaproteobacteria</taxon>
        <taxon>Neisseriales</taxon>
        <taxon>Neisseriaceae</taxon>
        <taxon>Alysiella</taxon>
    </lineage>
</organism>
<gene>
    <name evidence="2" type="ORF">NCTC10283_00336</name>
</gene>
<dbReference type="AlphaFoldDB" id="A0A376BKU1"/>
<dbReference type="STRING" id="1120980.GCA_000745955_01577"/>
<dbReference type="PROSITE" id="PS51257">
    <property type="entry name" value="PROKAR_LIPOPROTEIN"/>
    <property type="match status" value="1"/>
</dbReference>
<keyword evidence="3" id="KW-1185">Reference proteome</keyword>
<protein>
    <recommendedName>
        <fullName evidence="4">Lipoprotein</fullName>
    </recommendedName>
</protein>
<keyword evidence="1" id="KW-0732">Signal</keyword>
<feature type="chain" id="PRO_5016912064" description="Lipoprotein" evidence="1">
    <location>
        <begin position="23"/>
        <end position="56"/>
    </location>
</feature>
<proteinExistence type="predicted"/>
<dbReference type="EMBL" id="UFSO01000002">
    <property type="protein sequence ID" value="SSY70253.1"/>
    <property type="molecule type" value="Genomic_DNA"/>
</dbReference>
<evidence type="ECO:0000256" key="1">
    <source>
        <dbReference type="SAM" id="SignalP"/>
    </source>
</evidence>
<name>A0A376BKU1_9NEIS</name>
<feature type="signal peptide" evidence="1">
    <location>
        <begin position="1"/>
        <end position="22"/>
    </location>
</feature>
<accession>A0A376BKU1</accession>
<dbReference type="RefSeq" id="WP_244773481.1">
    <property type="nucleotide sequence ID" value="NZ_CP091519.2"/>
</dbReference>
<dbReference type="Proteomes" id="UP000254209">
    <property type="component" value="Unassembled WGS sequence"/>
</dbReference>
<sequence>MKYGMIGLLFVLSACAVQPHQAELVSAPTKPVDKFDTWLNSEIQRDKMFEFKQRVK</sequence>
<evidence type="ECO:0000313" key="2">
    <source>
        <dbReference type="EMBL" id="SSY70253.1"/>
    </source>
</evidence>
<evidence type="ECO:0000313" key="3">
    <source>
        <dbReference type="Proteomes" id="UP000254209"/>
    </source>
</evidence>
<evidence type="ECO:0008006" key="4">
    <source>
        <dbReference type="Google" id="ProtNLM"/>
    </source>
</evidence>